<reference evidence="1" key="2">
    <citation type="journal article" date="2015" name="Fish Shellfish Immunol.">
        <title>Early steps in the European eel (Anguilla anguilla)-Vibrio vulnificus interaction in the gills: Role of the RtxA13 toxin.</title>
        <authorList>
            <person name="Callol A."/>
            <person name="Pajuelo D."/>
            <person name="Ebbesson L."/>
            <person name="Teles M."/>
            <person name="MacKenzie S."/>
            <person name="Amaro C."/>
        </authorList>
    </citation>
    <scope>NUCLEOTIDE SEQUENCE</scope>
</reference>
<organism evidence="1">
    <name type="scientific">Anguilla anguilla</name>
    <name type="common">European freshwater eel</name>
    <name type="synonym">Muraena anguilla</name>
    <dbReference type="NCBI Taxonomy" id="7936"/>
    <lineage>
        <taxon>Eukaryota</taxon>
        <taxon>Metazoa</taxon>
        <taxon>Chordata</taxon>
        <taxon>Craniata</taxon>
        <taxon>Vertebrata</taxon>
        <taxon>Euteleostomi</taxon>
        <taxon>Actinopterygii</taxon>
        <taxon>Neopterygii</taxon>
        <taxon>Teleostei</taxon>
        <taxon>Anguilliformes</taxon>
        <taxon>Anguillidae</taxon>
        <taxon>Anguilla</taxon>
    </lineage>
</organism>
<evidence type="ECO:0000313" key="1">
    <source>
        <dbReference type="EMBL" id="JAH24250.1"/>
    </source>
</evidence>
<proteinExistence type="predicted"/>
<reference evidence="1" key="1">
    <citation type="submission" date="2014-11" db="EMBL/GenBank/DDBJ databases">
        <authorList>
            <person name="Amaro Gonzalez C."/>
        </authorList>
    </citation>
    <scope>NUCLEOTIDE SEQUENCE</scope>
</reference>
<name>A0A0E9R722_ANGAN</name>
<accession>A0A0E9R722</accession>
<dbReference type="AlphaFoldDB" id="A0A0E9R722"/>
<protein>
    <submittedName>
        <fullName evidence="1">Uncharacterized protein</fullName>
    </submittedName>
</protein>
<dbReference type="EMBL" id="GBXM01084327">
    <property type="protein sequence ID" value="JAH24250.1"/>
    <property type="molecule type" value="Transcribed_RNA"/>
</dbReference>
<sequence>MQLTTSKPSGTQTTSVGRRCAIIHSHHSQLKPSHPSAMLELTVCHLKGLPDAVNTGMVQILF</sequence>